<dbReference type="Proteomes" id="UP001341297">
    <property type="component" value="Unassembled WGS sequence"/>
</dbReference>
<dbReference type="RefSeq" id="WP_048354608.1">
    <property type="nucleotide sequence ID" value="NZ_CP095476.1"/>
</dbReference>
<feature type="region of interest" description="Disordered" evidence="7">
    <location>
        <begin position="1"/>
        <end position="36"/>
    </location>
</feature>
<dbReference type="InterPro" id="IPR036429">
    <property type="entry name" value="SpoA-like_sf"/>
</dbReference>
<dbReference type="PANTHER" id="PTHR43484:SF1">
    <property type="entry name" value="FLAGELLAR MOTOR SWITCH PROTEIN FLIN"/>
    <property type="match status" value="1"/>
</dbReference>
<dbReference type="InterPro" id="IPR001543">
    <property type="entry name" value="FliN-like_C"/>
</dbReference>
<dbReference type="Pfam" id="PF04509">
    <property type="entry name" value="CheC"/>
    <property type="match status" value="2"/>
</dbReference>
<keyword evidence="10" id="KW-0966">Cell projection</keyword>
<dbReference type="NCBIfam" id="TIGR02480">
    <property type="entry name" value="fliN"/>
    <property type="match status" value="1"/>
</dbReference>
<dbReference type="Gene3D" id="3.40.1550.10">
    <property type="entry name" value="CheC-like"/>
    <property type="match status" value="1"/>
</dbReference>
<comment type="subcellular location">
    <subcellularLocation>
        <location evidence="6">Cell membrane</location>
        <topology evidence="6">Peripheral membrane protein</topology>
        <orientation evidence="6">Cytoplasmic side</orientation>
    </subcellularLocation>
    <subcellularLocation>
        <location evidence="6">Bacterial flagellum basal body</location>
    </subcellularLocation>
</comment>
<dbReference type="Proteomes" id="UP000036168">
    <property type="component" value="Unassembled WGS sequence"/>
</dbReference>
<feature type="domain" description="CheC-like protein" evidence="9">
    <location>
        <begin position="34"/>
        <end position="70"/>
    </location>
</feature>
<keyword evidence="10" id="KW-0969">Cilium</keyword>
<comment type="function">
    <text evidence="6">FliN is one of three proteins (FliG, FliN, FliM) that form the rotor-mounted switch complex (C ring), located at the base of the basal body. This complex interacts with the CheY and CheZ chemotaxis proteins, in addition to contacting components of the motor that determine the direction of flagellar rotation.</text>
</comment>
<evidence type="ECO:0000256" key="1">
    <source>
        <dbReference type="ARBA" id="ARBA00009226"/>
    </source>
</evidence>
<keyword evidence="6" id="KW-0975">Bacterial flagellum</keyword>
<keyword evidence="10" id="KW-0282">Flagellum</keyword>
<keyword evidence="3 6" id="KW-0145">Chemotaxis</keyword>
<keyword evidence="13" id="KW-1185">Reference proteome</keyword>
<dbReference type="InterPro" id="IPR007597">
    <property type="entry name" value="CheC"/>
</dbReference>
<dbReference type="GO" id="GO:0016787">
    <property type="term" value="F:hydrolase activity"/>
    <property type="evidence" value="ECO:0007669"/>
    <property type="project" value="InterPro"/>
</dbReference>
<keyword evidence="5 6" id="KW-0472">Membrane</keyword>
<dbReference type="SUPFAM" id="SSF103039">
    <property type="entry name" value="CheC-like"/>
    <property type="match status" value="1"/>
</dbReference>
<dbReference type="SUPFAM" id="SSF101801">
    <property type="entry name" value="Surface presentation of antigens (SPOA)"/>
    <property type="match status" value="1"/>
</dbReference>
<proteinExistence type="inferred from homology"/>
<dbReference type="CDD" id="cd17907">
    <property type="entry name" value="FliY_FliN-Y"/>
    <property type="match status" value="1"/>
</dbReference>
<dbReference type="GO" id="GO:0005886">
    <property type="term" value="C:plasma membrane"/>
    <property type="evidence" value="ECO:0007669"/>
    <property type="project" value="UniProtKB-SubCell"/>
</dbReference>
<dbReference type="AlphaFoldDB" id="A0A0J6HCR6"/>
<protein>
    <recommendedName>
        <fullName evidence="6">Flagellar motor switch protein FliN</fullName>
    </recommendedName>
</protein>
<comment type="similarity">
    <text evidence="1 6">Belongs to the FliN/MopA/SpaO family.</text>
</comment>
<evidence type="ECO:0000256" key="3">
    <source>
        <dbReference type="ARBA" id="ARBA00022500"/>
    </source>
</evidence>
<evidence type="ECO:0000313" key="10">
    <source>
        <dbReference type="EMBL" id="KRT93856.1"/>
    </source>
</evidence>
<dbReference type="InterPro" id="IPR012826">
    <property type="entry name" value="FliN"/>
</dbReference>
<evidence type="ECO:0000256" key="4">
    <source>
        <dbReference type="ARBA" id="ARBA00022779"/>
    </source>
</evidence>
<reference evidence="11 13" key="3">
    <citation type="submission" date="2023-03" db="EMBL/GenBank/DDBJ databases">
        <title>Agriculturally important microbes genome sequencing.</title>
        <authorList>
            <person name="Dunlap C."/>
        </authorList>
    </citation>
    <scope>NUCLEOTIDE SEQUENCE [LARGE SCALE GENOMIC DNA]</scope>
    <source>
        <strain evidence="11 13">CBP-3203</strain>
    </source>
</reference>
<dbReference type="GO" id="GO:0009425">
    <property type="term" value="C:bacterial-type flagellum basal body"/>
    <property type="evidence" value="ECO:0007669"/>
    <property type="project" value="UniProtKB-SubCell"/>
</dbReference>
<dbReference type="EMBL" id="JARRTL010000009">
    <property type="protein sequence ID" value="MEC0485254.1"/>
    <property type="molecule type" value="Genomic_DNA"/>
</dbReference>
<dbReference type="PATRIC" id="fig|1664069.3.peg.5023"/>
<organism evidence="10 12">
    <name type="scientific">Bacillus glycinifermentans</name>
    <dbReference type="NCBI Taxonomy" id="1664069"/>
    <lineage>
        <taxon>Bacteria</taxon>
        <taxon>Bacillati</taxon>
        <taxon>Bacillota</taxon>
        <taxon>Bacilli</taxon>
        <taxon>Bacillales</taxon>
        <taxon>Bacillaceae</taxon>
        <taxon>Bacillus</taxon>
    </lineage>
</organism>
<evidence type="ECO:0000256" key="5">
    <source>
        <dbReference type="ARBA" id="ARBA00023136"/>
    </source>
</evidence>
<evidence type="ECO:0000259" key="8">
    <source>
        <dbReference type="Pfam" id="PF01052"/>
    </source>
</evidence>
<dbReference type="InterPro" id="IPR051469">
    <property type="entry name" value="FliN/MopA/SpaO"/>
</dbReference>
<dbReference type="PANTHER" id="PTHR43484">
    <property type="match status" value="1"/>
</dbReference>
<comment type="caution">
    <text evidence="10">The sequence shown here is derived from an EMBL/GenBank/DDBJ whole genome shotgun (WGS) entry which is preliminary data.</text>
</comment>
<accession>A0A0J6HCR6</accession>
<feature type="domain" description="CheC-like protein" evidence="9">
    <location>
        <begin position="131"/>
        <end position="166"/>
    </location>
</feature>
<dbReference type="NCBIfam" id="NF005995">
    <property type="entry name" value="PRK08119.1"/>
    <property type="match status" value="1"/>
</dbReference>
<reference evidence="10" key="2">
    <citation type="submission" date="2015-10" db="EMBL/GenBank/DDBJ databases">
        <authorList>
            <person name="Gilbert D.G."/>
        </authorList>
    </citation>
    <scope>NUCLEOTIDE SEQUENCE</scope>
    <source>
        <strain evidence="10">GO-13</strain>
    </source>
</reference>
<dbReference type="Gene3D" id="2.30.330.10">
    <property type="entry name" value="SpoA-like"/>
    <property type="match status" value="1"/>
</dbReference>
<evidence type="ECO:0000313" key="13">
    <source>
        <dbReference type="Proteomes" id="UP001341297"/>
    </source>
</evidence>
<dbReference type="PRINTS" id="PR00956">
    <property type="entry name" value="FLGMOTORFLIN"/>
</dbReference>
<dbReference type="GO" id="GO:0003774">
    <property type="term" value="F:cytoskeletal motor activity"/>
    <property type="evidence" value="ECO:0007669"/>
    <property type="project" value="UniProtKB-UniRule"/>
</dbReference>
<name>A0A0J6HCR6_9BACI</name>
<dbReference type="EMBL" id="LECW02000015">
    <property type="protein sequence ID" value="KRT93856.1"/>
    <property type="molecule type" value="Genomic_DNA"/>
</dbReference>
<dbReference type="OrthoDB" id="9773459at2"/>
<accession>A0A0J6E5X3</accession>
<evidence type="ECO:0000256" key="6">
    <source>
        <dbReference type="RuleBase" id="RU362074"/>
    </source>
</evidence>
<evidence type="ECO:0000256" key="7">
    <source>
        <dbReference type="SAM" id="MobiDB-lite"/>
    </source>
</evidence>
<feature type="domain" description="Flagellar motor switch protein FliN-like C-terminal" evidence="8">
    <location>
        <begin position="295"/>
        <end position="365"/>
    </location>
</feature>
<sequence length="375" mass="40151">MENNNRLSQDEIDALLTGGDDNNGEQPESGLSPMEQDTIGEIGNISFGSSATALSTLLNQKVDITTPTVSVIEKSHLNEEFPHPYVSIGVSYTEGFSGNNLLVIKQEDAAIIADLMMGGDGTNADPSLSEIHLSAVQEAMNQMMGSAATSMSTVFSKKIDISPPEVDLLDVKEGEGTDQIPKEDPLVKVSFKLKVGELIDSHIMQLYPLTFAKELIDELTMPQGADEPVQADEQPPAPVQPAPAAAPQSAAPKQEPAPKRQGTAKVSEPVQVTPAEFASFDPQPEGRASTNNLDMLMDIPLSVTVELGRTSRSVKEVLELSTGSIVELDKLAGEPVDILVNQRVVAKGEVVVIDENFGVRVTDILSQAERISKLR</sequence>
<dbReference type="Pfam" id="PF01052">
    <property type="entry name" value="FliMN_C"/>
    <property type="match status" value="1"/>
</dbReference>
<evidence type="ECO:0000256" key="2">
    <source>
        <dbReference type="ARBA" id="ARBA00022475"/>
    </source>
</evidence>
<gene>
    <name evidence="11" type="primary">fliY</name>
    <name evidence="10" type="ORF">AB447_215980</name>
    <name evidence="11" type="ORF">P8828_10470</name>
</gene>
<dbReference type="GO" id="GO:0006935">
    <property type="term" value="P:chemotaxis"/>
    <property type="evidence" value="ECO:0007669"/>
    <property type="project" value="UniProtKB-KW"/>
</dbReference>
<keyword evidence="2 6" id="KW-1003">Cell membrane</keyword>
<reference evidence="10 12" key="1">
    <citation type="journal article" date="2015" name="Int. J. Syst. Evol. Microbiol.">
        <title>Bacillus glycinifermentans sp. nov., isolated from fermented soybean paste.</title>
        <authorList>
            <person name="Kim S.J."/>
            <person name="Dunlap C.A."/>
            <person name="Kwon S.W."/>
            <person name="Rooney A.P."/>
        </authorList>
    </citation>
    <scope>NUCLEOTIDE SEQUENCE [LARGE SCALE GENOMIC DNA]</scope>
    <source>
        <strain evidence="10 12">GO-13</strain>
    </source>
</reference>
<evidence type="ECO:0000313" key="11">
    <source>
        <dbReference type="EMBL" id="MEC0485254.1"/>
    </source>
</evidence>
<dbReference type="GO" id="GO:0071973">
    <property type="term" value="P:bacterial-type flagellum-dependent cell motility"/>
    <property type="evidence" value="ECO:0007669"/>
    <property type="project" value="UniProtKB-UniRule"/>
</dbReference>
<feature type="compositionally biased region" description="Low complexity" evidence="7">
    <location>
        <begin position="242"/>
        <end position="254"/>
    </location>
</feature>
<keyword evidence="4 6" id="KW-0283">Flagellar rotation</keyword>
<evidence type="ECO:0000259" key="9">
    <source>
        <dbReference type="Pfam" id="PF04509"/>
    </source>
</evidence>
<feature type="region of interest" description="Disordered" evidence="7">
    <location>
        <begin position="226"/>
        <end position="291"/>
    </location>
</feature>
<dbReference type="STRING" id="1664069.BGLY_1847"/>
<dbReference type="InterPro" id="IPR028976">
    <property type="entry name" value="CheC-like_sf"/>
</dbReference>
<evidence type="ECO:0000313" key="12">
    <source>
        <dbReference type="Proteomes" id="UP000036168"/>
    </source>
</evidence>
<dbReference type="InterPro" id="IPR001172">
    <property type="entry name" value="FliN_T3SS_HrcQb"/>
</dbReference>